<gene>
    <name evidence="1" type="ORF">OWV82_012473</name>
</gene>
<dbReference type="Proteomes" id="UP001164539">
    <property type="component" value="Chromosome 6"/>
</dbReference>
<name>A0ACC1Y1Z2_MELAZ</name>
<proteinExistence type="predicted"/>
<dbReference type="EMBL" id="CM051399">
    <property type="protein sequence ID" value="KAJ4717618.1"/>
    <property type="molecule type" value="Genomic_DNA"/>
</dbReference>
<accession>A0ACC1Y1Z2</accession>
<evidence type="ECO:0000313" key="2">
    <source>
        <dbReference type="Proteomes" id="UP001164539"/>
    </source>
</evidence>
<keyword evidence="2" id="KW-1185">Reference proteome</keyword>
<sequence>MEVFNMKSIILVIALSSLLSLYNVEATSRPVDAPAPAPAAKAQTPAPPLSDKAIENVQRFCSRTQYPSECVKSVAPFVNDTQVDVHGVLRAGIQSLTQRLKKAIQAFEKTKGESKAPDVAEKLEVCLAYYRVATTSAADASEAVEIKNYKQVKEELDRQLEVIGSCDDLFAESVKGVKGTLDDMNNALSLLAKVNLAIFNNALVVAP</sequence>
<organism evidence="1 2">
    <name type="scientific">Melia azedarach</name>
    <name type="common">Chinaberry tree</name>
    <dbReference type="NCBI Taxonomy" id="155640"/>
    <lineage>
        <taxon>Eukaryota</taxon>
        <taxon>Viridiplantae</taxon>
        <taxon>Streptophyta</taxon>
        <taxon>Embryophyta</taxon>
        <taxon>Tracheophyta</taxon>
        <taxon>Spermatophyta</taxon>
        <taxon>Magnoliopsida</taxon>
        <taxon>eudicotyledons</taxon>
        <taxon>Gunneridae</taxon>
        <taxon>Pentapetalae</taxon>
        <taxon>rosids</taxon>
        <taxon>malvids</taxon>
        <taxon>Sapindales</taxon>
        <taxon>Meliaceae</taxon>
        <taxon>Melia</taxon>
    </lineage>
</organism>
<comment type="caution">
    <text evidence="1">The sequence shown here is derived from an EMBL/GenBank/DDBJ whole genome shotgun (WGS) entry which is preliminary data.</text>
</comment>
<protein>
    <submittedName>
        <fullName evidence="1">Pectinesterase inhibitor-like</fullName>
    </submittedName>
</protein>
<reference evidence="1 2" key="1">
    <citation type="journal article" date="2023" name="Science">
        <title>Complex scaffold remodeling in plant triterpene biosynthesis.</title>
        <authorList>
            <person name="De La Pena R."/>
            <person name="Hodgson H."/>
            <person name="Liu J.C."/>
            <person name="Stephenson M.J."/>
            <person name="Martin A.C."/>
            <person name="Owen C."/>
            <person name="Harkess A."/>
            <person name="Leebens-Mack J."/>
            <person name="Jimenez L.E."/>
            <person name="Osbourn A."/>
            <person name="Sattely E.S."/>
        </authorList>
    </citation>
    <scope>NUCLEOTIDE SEQUENCE [LARGE SCALE GENOMIC DNA]</scope>
    <source>
        <strain evidence="2">cv. JPN11</strain>
        <tissue evidence="1">Leaf</tissue>
    </source>
</reference>
<evidence type="ECO:0000313" key="1">
    <source>
        <dbReference type="EMBL" id="KAJ4717618.1"/>
    </source>
</evidence>